<dbReference type="SMART" id="SM00066">
    <property type="entry name" value="GAL4"/>
    <property type="match status" value="1"/>
</dbReference>
<dbReference type="CDD" id="cd12148">
    <property type="entry name" value="fungal_TF_MHR"/>
    <property type="match status" value="1"/>
</dbReference>
<dbReference type="InterPro" id="IPR001138">
    <property type="entry name" value="Zn2Cys6_DnaBD"/>
</dbReference>
<feature type="region of interest" description="Disordered" evidence="3">
    <location>
        <begin position="627"/>
        <end position="683"/>
    </location>
</feature>
<dbReference type="InterPro" id="IPR036864">
    <property type="entry name" value="Zn2-C6_fun-type_DNA-bd_sf"/>
</dbReference>
<evidence type="ECO:0000259" key="4">
    <source>
        <dbReference type="PROSITE" id="PS50048"/>
    </source>
</evidence>
<dbReference type="PANTHER" id="PTHR46910">
    <property type="entry name" value="TRANSCRIPTION FACTOR PDR1"/>
    <property type="match status" value="1"/>
</dbReference>
<evidence type="ECO:0000313" key="5">
    <source>
        <dbReference type="EMBL" id="KAF9527560.1"/>
    </source>
</evidence>
<dbReference type="InterPro" id="IPR007219">
    <property type="entry name" value="XnlR_reg_dom"/>
</dbReference>
<dbReference type="Pfam" id="PF04082">
    <property type="entry name" value="Fungal_trans"/>
    <property type="match status" value="1"/>
</dbReference>
<dbReference type="Proteomes" id="UP000807306">
    <property type="component" value="Unassembled WGS sequence"/>
</dbReference>
<gene>
    <name evidence="5" type="ORF">CPB83DRAFT_856009</name>
</gene>
<dbReference type="InterPro" id="IPR050987">
    <property type="entry name" value="AtrR-like"/>
</dbReference>
<dbReference type="AlphaFoldDB" id="A0A9P6EEM7"/>
<dbReference type="SUPFAM" id="SSF57701">
    <property type="entry name" value="Zn2/Cys6 DNA-binding domain"/>
    <property type="match status" value="1"/>
</dbReference>
<comment type="caution">
    <text evidence="5">The sequence shown here is derived from an EMBL/GenBank/DDBJ whole genome shotgun (WGS) entry which is preliminary data.</text>
</comment>
<evidence type="ECO:0000256" key="2">
    <source>
        <dbReference type="ARBA" id="ARBA00023242"/>
    </source>
</evidence>
<keyword evidence="6" id="KW-1185">Reference proteome</keyword>
<name>A0A9P6EEM7_9AGAR</name>
<dbReference type="PANTHER" id="PTHR46910:SF38">
    <property type="entry name" value="ZN(2)-C6 FUNGAL-TYPE DOMAIN-CONTAINING PROTEIN"/>
    <property type="match status" value="1"/>
</dbReference>
<dbReference type="GO" id="GO:0000981">
    <property type="term" value="F:DNA-binding transcription factor activity, RNA polymerase II-specific"/>
    <property type="evidence" value="ECO:0007669"/>
    <property type="project" value="InterPro"/>
</dbReference>
<sequence length="683" mass="75737">MQHELYYQSNNPTNQMHQQSAVVFPTPSMQNQIHELAKTLPPPRKQNTACDACRSRKVKCNRLSGQDKVHSCQHCLSKNYPCTHFVQQATSERKRTQAVSRRSRNISSPGASSSTPVTPPKNAFPFSDLPSTVPLMVRYGLCPPITLSTSTKDVVSFLFAPPESNEVPVFSPGPVKTAYDPWGEVAPRLEDERFRAEFALDLVEVFFQIVHTRIPLLNPEQFRSRLQLQISPPSTSIPPLHPALVAVVLAWGAKFSEHPLLAADRKRPGGQSLLAKTLIERARDLAEGLKCHRVPSSDHVVIALLIEPLQCQNPDDPSGHHGFWIHTATRHLLDLGINHKSVMVNIQDPENRGTMIFAWWMTCICDAYASAYYRRKPVLDDDDYDIDFYTAEPLPQAEGGSAPSPREQLEFLGYYKASHSLARTARQMSRQLWRPSTDSDGIPLETLNGLVTSFAHWKDKYLNLVGVPSNFEGEWDFISAVASCASDATYHVMWIILFNAVDDFGIKELNNPTEYPGLNLAEVEAIKKKVTDDALSGALRIAGLAGVLTANGYLRLDTAVLHIILILAGHLLARLGRPEVSNLIAGLKQYSYAYEEAGEQATEISRVYSRVRMGEVELNHMASVALRGTPIPSPTSDTTSPNGHPMNVDEVQPHAGYGSRSKGSSRHFATPTGHFQKPTIYGQ</sequence>
<organism evidence="5 6">
    <name type="scientific">Crepidotus variabilis</name>
    <dbReference type="NCBI Taxonomy" id="179855"/>
    <lineage>
        <taxon>Eukaryota</taxon>
        <taxon>Fungi</taxon>
        <taxon>Dikarya</taxon>
        <taxon>Basidiomycota</taxon>
        <taxon>Agaricomycotina</taxon>
        <taxon>Agaricomycetes</taxon>
        <taxon>Agaricomycetidae</taxon>
        <taxon>Agaricales</taxon>
        <taxon>Agaricineae</taxon>
        <taxon>Crepidotaceae</taxon>
        <taxon>Crepidotus</taxon>
    </lineage>
</organism>
<feature type="domain" description="Zn(2)-C6 fungal-type" evidence="4">
    <location>
        <begin position="49"/>
        <end position="84"/>
    </location>
</feature>
<dbReference type="Gene3D" id="4.10.240.10">
    <property type="entry name" value="Zn(2)-C6 fungal-type DNA-binding domain"/>
    <property type="match status" value="1"/>
</dbReference>
<keyword evidence="2" id="KW-0539">Nucleus</keyword>
<evidence type="ECO:0000256" key="3">
    <source>
        <dbReference type="SAM" id="MobiDB-lite"/>
    </source>
</evidence>
<dbReference type="GO" id="GO:0006351">
    <property type="term" value="P:DNA-templated transcription"/>
    <property type="evidence" value="ECO:0007669"/>
    <property type="project" value="InterPro"/>
</dbReference>
<accession>A0A9P6EEM7</accession>
<evidence type="ECO:0000313" key="6">
    <source>
        <dbReference type="Proteomes" id="UP000807306"/>
    </source>
</evidence>
<feature type="compositionally biased region" description="Polar residues" evidence="3">
    <location>
        <begin position="97"/>
        <end position="116"/>
    </location>
</feature>
<reference evidence="5" key="1">
    <citation type="submission" date="2020-11" db="EMBL/GenBank/DDBJ databases">
        <authorList>
            <consortium name="DOE Joint Genome Institute"/>
            <person name="Ahrendt S."/>
            <person name="Riley R."/>
            <person name="Andreopoulos W."/>
            <person name="Labutti K."/>
            <person name="Pangilinan J."/>
            <person name="Ruiz-Duenas F.J."/>
            <person name="Barrasa J.M."/>
            <person name="Sanchez-Garcia M."/>
            <person name="Camarero S."/>
            <person name="Miyauchi S."/>
            <person name="Serrano A."/>
            <person name="Linde D."/>
            <person name="Babiker R."/>
            <person name="Drula E."/>
            <person name="Ayuso-Fernandez I."/>
            <person name="Pacheco R."/>
            <person name="Padilla G."/>
            <person name="Ferreira P."/>
            <person name="Barriuso J."/>
            <person name="Kellner H."/>
            <person name="Castanera R."/>
            <person name="Alfaro M."/>
            <person name="Ramirez L."/>
            <person name="Pisabarro A.G."/>
            <person name="Kuo A."/>
            <person name="Tritt A."/>
            <person name="Lipzen A."/>
            <person name="He G."/>
            <person name="Yan M."/>
            <person name="Ng V."/>
            <person name="Cullen D."/>
            <person name="Martin F."/>
            <person name="Rosso M.-N."/>
            <person name="Henrissat B."/>
            <person name="Hibbett D."/>
            <person name="Martinez A.T."/>
            <person name="Grigoriev I.V."/>
        </authorList>
    </citation>
    <scope>NUCLEOTIDE SEQUENCE</scope>
    <source>
        <strain evidence="5">CBS 506.95</strain>
    </source>
</reference>
<protein>
    <recommendedName>
        <fullName evidence="4">Zn(2)-C6 fungal-type domain-containing protein</fullName>
    </recommendedName>
</protein>
<evidence type="ECO:0000256" key="1">
    <source>
        <dbReference type="ARBA" id="ARBA00022723"/>
    </source>
</evidence>
<feature type="region of interest" description="Disordered" evidence="3">
    <location>
        <begin position="91"/>
        <end position="123"/>
    </location>
</feature>
<proteinExistence type="predicted"/>
<dbReference type="PROSITE" id="PS00463">
    <property type="entry name" value="ZN2_CY6_FUNGAL_1"/>
    <property type="match status" value="1"/>
</dbReference>
<dbReference type="GO" id="GO:0003677">
    <property type="term" value="F:DNA binding"/>
    <property type="evidence" value="ECO:0007669"/>
    <property type="project" value="InterPro"/>
</dbReference>
<dbReference type="PROSITE" id="PS50048">
    <property type="entry name" value="ZN2_CY6_FUNGAL_2"/>
    <property type="match status" value="1"/>
</dbReference>
<dbReference type="Pfam" id="PF00172">
    <property type="entry name" value="Zn_clus"/>
    <property type="match status" value="1"/>
</dbReference>
<dbReference type="OrthoDB" id="2534600at2759"/>
<dbReference type="GO" id="GO:0008270">
    <property type="term" value="F:zinc ion binding"/>
    <property type="evidence" value="ECO:0007669"/>
    <property type="project" value="InterPro"/>
</dbReference>
<dbReference type="CDD" id="cd00067">
    <property type="entry name" value="GAL4"/>
    <property type="match status" value="1"/>
</dbReference>
<dbReference type="EMBL" id="MU157860">
    <property type="protein sequence ID" value="KAF9527560.1"/>
    <property type="molecule type" value="Genomic_DNA"/>
</dbReference>
<keyword evidence="1" id="KW-0479">Metal-binding</keyword>